<dbReference type="RefSeq" id="WP_273306912.1">
    <property type="nucleotide sequence ID" value="NZ_DYUD01000027.1"/>
</dbReference>
<accession>A0A921MSA0</accession>
<proteinExistence type="predicted"/>
<gene>
    <name evidence="3" type="ORF">K8U91_10350</name>
</gene>
<evidence type="ECO:0000313" key="3">
    <source>
        <dbReference type="EMBL" id="HJG89853.1"/>
    </source>
</evidence>
<dbReference type="InterPro" id="IPR022742">
    <property type="entry name" value="Hydrolase_4"/>
</dbReference>
<dbReference type="PANTHER" id="PTHR43265:SF1">
    <property type="entry name" value="ESTERASE ESTD"/>
    <property type="match status" value="1"/>
</dbReference>
<feature type="domain" description="Serine aminopeptidase S33" evidence="2">
    <location>
        <begin position="80"/>
        <end position="181"/>
    </location>
</feature>
<feature type="signal peptide" evidence="1">
    <location>
        <begin position="1"/>
        <end position="21"/>
    </location>
</feature>
<feature type="chain" id="PRO_5037482270" evidence="1">
    <location>
        <begin position="22"/>
        <end position="317"/>
    </location>
</feature>
<dbReference type="SUPFAM" id="SSF53474">
    <property type="entry name" value="alpha/beta-Hydrolases"/>
    <property type="match status" value="1"/>
</dbReference>
<keyword evidence="1" id="KW-0732">Signal</keyword>
<reference evidence="3" key="2">
    <citation type="submission" date="2021-09" db="EMBL/GenBank/DDBJ databases">
        <authorList>
            <person name="Gilroy R."/>
        </authorList>
    </citation>
    <scope>NUCLEOTIDE SEQUENCE</scope>
    <source>
        <strain evidence="3">CHK121-7720</strain>
    </source>
</reference>
<organism evidence="3 4">
    <name type="scientific">Barnesiella viscericola</name>
    <dbReference type="NCBI Taxonomy" id="397865"/>
    <lineage>
        <taxon>Bacteria</taxon>
        <taxon>Pseudomonadati</taxon>
        <taxon>Bacteroidota</taxon>
        <taxon>Bacteroidia</taxon>
        <taxon>Bacteroidales</taxon>
        <taxon>Barnesiellaceae</taxon>
        <taxon>Barnesiella</taxon>
    </lineage>
</organism>
<protein>
    <submittedName>
        <fullName evidence="3">Alpha/beta hydrolase</fullName>
    </submittedName>
</protein>
<dbReference type="Pfam" id="PF12146">
    <property type="entry name" value="Hydrolase_4"/>
    <property type="match status" value="1"/>
</dbReference>
<keyword evidence="3" id="KW-0378">Hydrolase</keyword>
<reference evidence="3" key="1">
    <citation type="journal article" date="2021" name="PeerJ">
        <title>Extensive microbial diversity within the chicken gut microbiome revealed by metagenomics and culture.</title>
        <authorList>
            <person name="Gilroy R."/>
            <person name="Ravi A."/>
            <person name="Getino M."/>
            <person name="Pursley I."/>
            <person name="Horton D.L."/>
            <person name="Alikhan N.F."/>
            <person name="Baker D."/>
            <person name="Gharbi K."/>
            <person name="Hall N."/>
            <person name="Watson M."/>
            <person name="Adriaenssens E.M."/>
            <person name="Foster-Nyarko E."/>
            <person name="Jarju S."/>
            <person name="Secka A."/>
            <person name="Antonio M."/>
            <person name="Oren A."/>
            <person name="Chaudhuri R.R."/>
            <person name="La Ragione R."/>
            <person name="Hildebrand F."/>
            <person name="Pallen M.J."/>
        </authorList>
    </citation>
    <scope>NUCLEOTIDE SEQUENCE</scope>
    <source>
        <strain evidence="3">CHK121-7720</strain>
    </source>
</reference>
<dbReference type="Gene3D" id="3.40.50.1820">
    <property type="entry name" value="alpha/beta hydrolase"/>
    <property type="match status" value="1"/>
</dbReference>
<evidence type="ECO:0000259" key="2">
    <source>
        <dbReference type="Pfam" id="PF12146"/>
    </source>
</evidence>
<name>A0A921MSA0_9BACT</name>
<dbReference type="GO" id="GO:0052689">
    <property type="term" value="F:carboxylic ester hydrolase activity"/>
    <property type="evidence" value="ECO:0007669"/>
    <property type="project" value="TreeGrafter"/>
</dbReference>
<dbReference type="InterPro" id="IPR029058">
    <property type="entry name" value="AB_hydrolase_fold"/>
</dbReference>
<dbReference type="EMBL" id="DYUD01000027">
    <property type="protein sequence ID" value="HJG89853.1"/>
    <property type="molecule type" value="Genomic_DNA"/>
</dbReference>
<dbReference type="Proteomes" id="UP000757103">
    <property type="component" value="Unassembled WGS sequence"/>
</dbReference>
<evidence type="ECO:0000313" key="4">
    <source>
        <dbReference type="Proteomes" id="UP000757103"/>
    </source>
</evidence>
<evidence type="ECO:0000256" key="1">
    <source>
        <dbReference type="SAM" id="SignalP"/>
    </source>
</evidence>
<sequence>MKRLSVKLTILALLWPVVSWAVEELPATLNTPTGTIQGKVLLPDTDRPPVILIIAGSGPTDMDGNSRLGAVTIENNSLKLLAEGLARQGIASLRYDKRGIASSAAAGKEEKELRFDDYVADAQGWINQLSGDDRFSSVFVLGHSEGSLIGLLASRDNAKVKGVVSLAGAGRPAYELIEVQMSSQPAEVRRLVQTVNDSLRAGKTVADIPMGLMALYRPSVQPYLISWYRYNPQEVVAALSQPVLLVQGDKDIQVSVEDVRLLKSAQPRATLQVIPGMNHVLKRCESVDAREQQATYTNPELPVVEELLNVIVKFVKP</sequence>
<dbReference type="PANTHER" id="PTHR43265">
    <property type="entry name" value="ESTERASE ESTD"/>
    <property type="match status" value="1"/>
</dbReference>
<dbReference type="InterPro" id="IPR053145">
    <property type="entry name" value="AB_hydrolase_Est10"/>
</dbReference>
<comment type="caution">
    <text evidence="3">The sequence shown here is derived from an EMBL/GenBank/DDBJ whole genome shotgun (WGS) entry which is preliminary data.</text>
</comment>
<dbReference type="AlphaFoldDB" id="A0A921MSA0"/>